<feature type="transmembrane region" description="Helical" evidence="1">
    <location>
        <begin position="21"/>
        <end position="39"/>
    </location>
</feature>
<reference evidence="2 3" key="1">
    <citation type="submission" date="2019-04" db="EMBL/GenBank/DDBJ databases">
        <title>Friends and foes A comparative genomics studyof 23 Aspergillus species from section Flavi.</title>
        <authorList>
            <consortium name="DOE Joint Genome Institute"/>
            <person name="Kjaerbolling I."/>
            <person name="Vesth T."/>
            <person name="Frisvad J.C."/>
            <person name="Nybo J.L."/>
            <person name="Theobald S."/>
            <person name="Kildgaard S."/>
            <person name="Isbrandt T."/>
            <person name="Kuo A."/>
            <person name="Sato A."/>
            <person name="Lyhne E.K."/>
            <person name="Kogle M.E."/>
            <person name="Wiebenga A."/>
            <person name="Kun R.S."/>
            <person name="Lubbers R.J."/>
            <person name="Makela M.R."/>
            <person name="Barry K."/>
            <person name="Chovatia M."/>
            <person name="Clum A."/>
            <person name="Daum C."/>
            <person name="Haridas S."/>
            <person name="He G."/>
            <person name="LaButti K."/>
            <person name="Lipzen A."/>
            <person name="Mondo S."/>
            <person name="Riley R."/>
            <person name="Salamov A."/>
            <person name="Simmons B.A."/>
            <person name="Magnuson J.K."/>
            <person name="Henrissat B."/>
            <person name="Mortensen U.H."/>
            <person name="Larsen T.O."/>
            <person name="Devries R.P."/>
            <person name="Grigoriev I.V."/>
            <person name="Machida M."/>
            <person name="Baker S.E."/>
            <person name="Andersen M.R."/>
        </authorList>
    </citation>
    <scope>NUCLEOTIDE SEQUENCE [LARGE SCALE GENOMIC DNA]</scope>
    <source>
        <strain evidence="2 3">CBS 763.97</strain>
    </source>
</reference>
<keyword evidence="1" id="KW-1133">Transmembrane helix</keyword>
<keyword evidence="1" id="KW-0472">Membrane</keyword>
<accession>A0A5N6ZI79</accession>
<dbReference type="GeneID" id="43653923"/>
<proteinExistence type="predicted"/>
<dbReference type="RefSeq" id="XP_031920402.1">
    <property type="nucleotide sequence ID" value="XM_032069477.1"/>
</dbReference>
<evidence type="ECO:0000313" key="2">
    <source>
        <dbReference type="EMBL" id="KAE8357321.1"/>
    </source>
</evidence>
<dbReference type="EMBL" id="ML738047">
    <property type="protein sequence ID" value="KAE8357321.1"/>
    <property type="molecule type" value="Genomic_DNA"/>
</dbReference>
<keyword evidence="3" id="KW-1185">Reference proteome</keyword>
<keyword evidence="1" id="KW-0812">Transmembrane</keyword>
<name>A0A5N6ZI79_9EURO</name>
<dbReference type="Proteomes" id="UP000326268">
    <property type="component" value="Unassembled WGS sequence"/>
</dbReference>
<evidence type="ECO:0000313" key="3">
    <source>
        <dbReference type="Proteomes" id="UP000326268"/>
    </source>
</evidence>
<sequence>MAYTPKFRIHSLLLLNKFHSSFGHFLPPNLLGFVLMYILRHWVSTPSKPLSQE</sequence>
<dbReference type="AlphaFoldDB" id="A0A5N6ZI79"/>
<protein>
    <submittedName>
        <fullName evidence="2">Uncharacterized protein</fullName>
    </submittedName>
</protein>
<evidence type="ECO:0000256" key="1">
    <source>
        <dbReference type="SAM" id="Phobius"/>
    </source>
</evidence>
<gene>
    <name evidence="2" type="ORF">BDV27DRAFT_139542</name>
</gene>
<organism evidence="2 3">
    <name type="scientific">Aspergillus caelatus</name>
    <dbReference type="NCBI Taxonomy" id="61420"/>
    <lineage>
        <taxon>Eukaryota</taxon>
        <taxon>Fungi</taxon>
        <taxon>Dikarya</taxon>
        <taxon>Ascomycota</taxon>
        <taxon>Pezizomycotina</taxon>
        <taxon>Eurotiomycetes</taxon>
        <taxon>Eurotiomycetidae</taxon>
        <taxon>Eurotiales</taxon>
        <taxon>Aspergillaceae</taxon>
        <taxon>Aspergillus</taxon>
        <taxon>Aspergillus subgen. Circumdati</taxon>
    </lineage>
</organism>